<keyword evidence="5" id="KW-1185">Reference proteome</keyword>
<dbReference type="Proteomes" id="UP001207626">
    <property type="component" value="Unassembled WGS sequence"/>
</dbReference>
<comment type="caution">
    <text evidence="4">The sequence shown here is derived from an EMBL/GenBank/DDBJ whole genome shotgun (WGS) entry which is preliminary data.</text>
</comment>
<evidence type="ECO:0000313" key="5">
    <source>
        <dbReference type="Proteomes" id="UP001207626"/>
    </source>
</evidence>
<evidence type="ECO:0000256" key="1">
    <source>
        <dbReference type="ARBA" id="ARBA00007789"/>
    </source>
</evidence>
<evidence type="ECO:0000259" key="3">
    <source>
        <dbReference type="Pfam" id="PF00296"/>
    </source>
</evidence>
<dbReference type="RefSeq" id="WP_087434742.1">
    <property type="nucleotide sequence ID" value="NZ_JAMDLV010000015.1"/>
</dbReference>
<dbReference type="PANTHER" id="PTHR30137">
    <property type="entry name" value="LUCIFERASE-LIKE MONOOXYGENASE"/>
    <property type="match status" value="1"/>
</dbReference>
<dbReference type="InterPro" id="IPR011251">
    <property type="entry name" value="Luciferase-like_dom"/>
</dbReference>
<dbReference type="NCBIfam" id="TIGR03558">
    <property type="entry name" value="oxido_grp_1"/>
    <property type="match status" value="1"/>
</dbReference>
<dbReference type="PANTHER" id="PTHR30137:SF19">
    <property type="entry name" value="LUCIFERASE-LIKE MONOOXYGENASE"/>
    <property type="match status" value="1"/>
</dbReference>
<protein>
    <submittedName>
        <fullName evidence="4">LLM class flavin-dependent oxidoreductase</fullName>
    </submittedName>
</protein>
<feature type="region of interest" description="Disordered" evidence="2">
    <location>
        <begin position="1"/>
        <end position="22"/>
    </location>
</feature>
<gene>
    <name evidence="4" type="ORF">M5X09_07345</name>
</gene>
<evidence type="ECO:0000256" key="2">
    <source>
        <dbReference type="SAM" id="MobiDB-lite"/>
    </source>
</evidence>
<dbReference type="Pfam" id="PF00296">
    <property type="entry name" value="Bac_luciferase"/>
    <property type="match status" value="1"/>
</dbReference>
<feature type="domain" description="Luciferase-like" evidence="3">
    <location>
        <begin position="12"/>
        <end position="300"/>
    </location>
</feature>
<name>A0ABT4DTB2_9BACL</name>
<accession>A0ABT4DTB2</accession>
<dbReference type="Gene3D" id="3.20.20.30">
    <property type="entry name" value="Luciferase-like domain"/>
    <property type="match status" value="1"/>
</dbReference>
<dbReference type="InterPro" id="IPR036661">
    <property type="entry name" value="Luciferase-like_sf"/>
</dbReference>
<proteinExistence type="predicted"/>
<comment type="similarity">
    <text evidence="1">To bacterial alkanal monooxygenase alpha and beta chains.</text>
</comment>
<evidence type="ECO:0000313" key="4">
    <source>
        <dbReference type="EMBL" id="MCY9519498.1"/>
    </source>
</evidence>
<sequence>MIQLSILDQSPIPEGSTPADTLGETARLAQEAERLGYHRFWVSEHHFASNLAGSSPEVLISHLAAVTARIRVGSGGVMLPHYSAYKVAENFRLLEALYPNRIDVGLGRAPGGMPLATRALMDGRASVDRYPEQVTDLMHYLHDTLPDNHRHSGLQATPIIPTAPEMWLLGSSGESARIAAQLGTAFAYAHFINSYGGAEAMRWYQQHFQPSAAGERPHSILAVFVVCAETDEEAERLASSLDLTFLFLERGIQRPGVPSVETAAAYPYTPFDLSRIQENRKRMVVGSPERVKQELLRYSEQYNTDELMIVTIMHDFEARLTSYRLLAEAFQLTQ</sequence>
<dbReference type="EMBL" id="JAMDLW010000008">
    <property type="protein sequence ID" value="MCY9519498.1"/>
    <property type="molecule type" value="Genomic_DNA"/>
</dbReference>
<dbReference type="SUPFAM" id="SSF51679">
    <property type="entry name" value="Bacterial luciferase-like"/>
    <property type="match status" value="1"/>
</dbReference>
<dbReference type="InterPro" id="IPR019949">
    <property type="entry name" value="CmoO-like"/>
</dbReference>
<reference evidence="4 5" key="1">
    <citation type="submission" date="2022-05" db="EMBL/GenBank/DDBJ databases">
        <title>Genome Sequencing of Bee-Associated Microbes.</title>
        <authorList>
            <person name="Dunlap C."/>
        </authorList>
    </citation>
    <scope>NUCLEOTIDE SEQUENCE [LARGE SCALE GENOMIC DNA]</scope>
    <source>
        <strain evidence="4 5">NRRL NRS-1438</strain>
    </source>
</reference>
<organism evidence="4 5">
    <name type="scientific">Paenibacillus apiarius</name>
    <dbReference type="NCBI Taxonomy" id="46240"/>
    <lineage>
        <taxon>Bacteria</taxon>
        <taxon>Bacillati</taxon>
        <taxon>Bacillota</taxon>
        <taxon>Bacilli</taxon>
        <taxon>Bacillales</taxon>
        <taxon>Paenibacillaceae</taxon>
        <taxon>Paenibacillus</taxon>
    </lineage>
</organism>
<dbReference type="CDD" id="cd00347">
    <property type="entry name" value="Flavin_utilizing_monoxygenases"/>
    <property type="match status" value="1"/>
</dbReference>
<dbReference type="InterPro" id="IPR050766">
    <property type="entry name" value="Bact_Lucif_Oxidored"/>
</dbReference>